<keyword evidence="3" id="KW-0067">ATP-binding</keyword>
<evidence type="ECO:0000256" key="1">
    <source>
        <dbReference type="ARBA" id="ARBA00022741"/>
    </source>
</evidence>
<evidence type="ECO:0000313" key="7">
    <source>
        <dbReference type="Proteomes" id="UP000066480"/>
    </source>
</evidence>
<evidence type="ECO:0000313" key="6">
    <source>
        <dbReference type="EMBL" id="AKU17742.1"/>
    </source>
</evidence>
<dbReference type="EMBL" id="CP011112">
    <property type="protein sequence ID" value="AKU17742.1"/>
    <property type="molecule type" value="Genomic_DNA"/>
</dbReference>
<evidence type="ECO:0000259" key="5">
    <source>
        <dbReference type="SMART" id="SM00797"/>
    </source>
</evidence>
<dbReference type="Proteomes" id="UP000066480">
    <property type="component" value="Chromosome"/>
</dbReference>
<accession>A0A0K1JM07</accession>
<dbReference type="GO" id="GO:0005524">
    <property type="term" value="F:ATP binding"/>
    <property type="evidence" value="ECO:0007669"/>
    <property type="project" value="UniProtKB-KW"/>
</dbReference>
<dbReference type="Gene3D" id="2.40.100.10">
    <property type="entry name" value="Cyclophilin-like"/>
    <property type="match status" value="1"/>
</dbReference>
<reference evidence="6 7" key="1">
    <citation type="submission" date="2015-03" db="EMBL/GenBank/DDBJ databases">
        <title>Luteipulveratus halotolerans sp. nov., a novel actinobacterium (Dermacoccaceae) from Sarawak, Malaysia.</title>
        <authorList>
            <person name="Juboi H."/>
            <person name="Basik A."/>
            <person name="Shamsul S.S."/>
            <person name="Arnold P."/>
            <person name="Schmitt E.K."/>
            <person name="Sanglier J.-J."/>
            <person name="Yeo T."/>
        </authorList>
    </citation>
    <scope>NUCLEOTIDE SEQUENCE [LARGE SCALE GENOMIC DNA]</scope>
    <source>
        <strain evidence="6 7">MN07-A0370</strain>
    </source>
</reference>
<dbReference type="InterPro" id="IPR052708">
    <property type="entry name" value="PxpC"/>
</dbReference>
<gene>
    <name evidence="6" type="ORF">VV02_20970</name>
</gene>
<dbReference type="SMART" id="SM00797">
    <property type="entry name" value="AHS2"/>
    <property type="match status" value="1"/>
</dbReference>
<dbReference type="InterPro" id="IPR029000">
    <property type="entry name" value="Cyclophilin-like_dom_sf"/>
</dbReference>
<protein>
    <submittedName>
        <fullName evidence="6">Allophanate hydrolase</fullName>
    </submittedName>
</protein>
<keyword evidence="7" id="KW-1185">Reference proteome</keyword>
<keyword evidence="2 6" id="KW-0378">Hydrolase</keyword>
<name>A0A0K1JM07_9MICO</name>
<dbReference type="SUPFAM" id="SSF50891">
    <property type="entry name" value="Cyclophilin-like"/>
    <property type="match status" value="1"/>
</dbReference>
<evidence type="ECO:0000256" key="2">
    <source>
        <dbReference type="ARBA" id="ARBA00022801"/>
    </source>
</evidence>
<evidence type="ECO:0000256" key="3">
    <source>
        <dbReference type="ARBA" id="ARBA00022840"/>
    </source>
</evidence>
<proteinExistence type="predicted"/>
<dbReference type="PANTHER" id="PTHR43309:SF3">
    <property type="entry name" value="5-OXOPROLINASE SUBUNIT C"/>
    <property type="match status" value="1"/>
</dbReference>
<dbReference type="OrthoDB" id="9768696at2"/>
<dbReference type="NCBIfam" id="TIGR00724">
    <property type="entry name" value="urea_amlyse_rel"/>
    <property type="match status" value="1"/>
</dbReference>
<dbReference type="PANTHER" id="PTHR43309">
    <property type="entry name" value="5-OXOPROLINASE SUBUNIT C"/>
    <property type="match status" value="1"/>
</dbReference>
<dbReference type="RefSeq" id="WP_052594717.1">
    <property type="nucleotide sequence ID" value="NZ_CP011112.1"/>
</dbReference>
<feature type="compositionally biased region" description="Polar residues" evidence="4">
    <location>
        <begin position="128"/>
        <end position="138"/>
    </location>
</feature>
<organism evidence="6 7">
    <name type="scientific">Luteipulveratus mongoliensis</name>
    <dbReference type="NCBI Taxonomy" id="571913"/>
    <lineage>
        <taxon>Bacteria</taxon>
        <taxon>Bacillati</taxon>
        <taxon>Actinomycetota</taxon>
        <taxon>Actinomycetes</taxon>
        <taxon>Micrococcales</taxon>
        <taxon>Dermacoccaceae</taxon>
        <taxon>Luteipulveratus</taxon>
    </lineage>
</organism>
<keyword evidence="1" id="KW-0547">Nucleotide-binding</keyword>
<dbReference type="Pfam" id="PF02626">
    <property type="entry name" value="CT_A_B"/>
    <property type="match status" value="1"/>
</dbReference>
<dbReference type="AlphaFoldDB" id="A0A0K1JM07"/>
<dbReference type="GO" id="GO:0016787">
    <property type="term" value="F:hydrolase activity"/>
    <property type="evidence" value="ECO:0007669"/>
    <property type="project" value="UniProtKB-KW"/>
</dbReference>
<dbReference type="InterPro" id="IPR003778">
    <property type="entry name" value="CT_A_B"/>
</dbReference>
<feature type="region of interest" description="Disordered" evidence="4">
    <location>
        <begin position="126"/>
        <end position="170"/>
    </location>
</feature>
<dbReference type="KEGG" id="lmoi:VV02_20970"/>
<sequence length="291" mass="29723">MTALVVRRVGLQVLIEDAGRPGLAHLGVSPSGAADRASYLLANRLVGNADGAAGLEVLMGGLVLEPTHDVVVAVTGAPALVRAGGAAVALCTALRVRAGQTLEIGTPVAGLRTYVAVRGGLDVPTILGSRSSDPTSSLGPPPVRQGDHLAVGPPPTAPVSDEVGTPVSPPLGPIDLATVLGPRDDWLTEDALRLLGDAAWALTSESDRVGVRLSGPRLTRAARGELASEGLVRGAVQVPPSGQPVVFLADHPTTGGYPVVAVIDDDATDRLAQLRPGEQVRFTLQHASWLS</sequence>
<dbReference type="STRING" id="571913.VV02_20970"/>
<feature type="domain" description="Carboxyltransferase" evidence="5">
    <location>
        <begin position="25"/>
        <end position="290"/>
    </location>
</feature>
<evidence type="ECO:0000256" key="4">
    <source>
        <dbReference type="SAM" id="MobiDB-lite"/>
    </source>
</evidence>
<dbReference type="PATRIC" id="fig|571913.6.peg.4252"/>